<evidence type="ECO:0000313" key="4">
    <source>
        <dbReference type="Proteomes" id="UP000194225"/>
    </source>
</evidence>
<keyword evidence="1" id="KW-0812">Transmembrane</keyword>
<reference evidence="3 5" key="2">
    <citation type="submission" date="2017-09" db="EMBL/GenBank/DDBJ databases">
        <authorList>
            <person name="Lee N."/>
            <person name="Cho B.-K."/>
        </authorList>
    </citation>
    <scope>NUCLEOTIDE SEQUENCE [LARGE SCALE GENOMIC DNA]</scope>
    <source>
        <strain evidence="3 5">ATCC 23948</strain>
    </source>
</reference>
<dbReference type="EMBL" id="MIGA01000016">
    <property type="protein sequence ID" value="OSY45688.1"/>
    <property type="molecule type" value="Genomic_DNA"/>
</dbReference>
<sequence length="214" mass="23614">MAHGSQTSAPPEVPDVAQILRANRLALVRLMAVRLLIAGLLVAIPVVFSRMTGVNSFFAVLPIPAGVGVLILTVWRAVYGIRVFQCAKVLRHYPLEFHPRVIMKRAKWTKYGDVHQIRVTTRGQHGAPLMLAINAAGRRRWPEGAEEGAWLAGDLPFGGVLVVPGSNAMLFLKPADWDKTARKRAEAGEQRTARAQQAGLHLMTNRSWMMRIGK</sequence>
<keyword evidence="1" id="KW-0472">Membrane</keyword>
<organism evidence="3 5">
    <name type="scientific">Streptomyces platensis</name>
    <dbReference type="NCBI Taxonomy" id="58346"/>
    <lineage>
        <taxon>Bacteria</taxon>
        <taxon>Bacillati</taxon>
        <taxon>Actinomycetota</taxon>
        <taxon>Actinomycetes</taxon>
        <taxon>Kitasatosporales</taxon>
        <taxon>Streptomycetaceae</taxon>
        <taxon>Streptomyces</taxon>
    </lineage>
</organism>
<dbReference type="KEGG" id="spla:CP981_24210"/>
<evidence type="ECO:0000313" key="2">
    <source>
        <dbReference type="EMBL" id="OSY45688.1"/>
    </source>
</evidence>
<evidence type="ECO:0000256" key="1">
    <source>
        <dbReference type="SAM" id="Phobius"/>
    </source>
</evidence>
<protein>
    <submittedName>
        <fullName evidence="3">Uncharacterized protein</fullName>
    </submittedName>
</protein>
<proteinExistence type="predicted"/>
<dbReference type="AlphaFoldDB" id="A0AAE6TRF5"/>
<keyword evidence="1" id="KW-1133">Transmembrane helix</keyword>
<dbReference type="EMBL" id="CP023691">
    <property type="protein sequence ID" value="QEV54318.1"/>
    <property type="molecule type" value="Genomic_DNA"/>
</dbReference>
<name>A0AAE6TRF5_STRPT</name>
<dbReference type="Proteomes" id="UP000325458">
    <property type="component" value="Chromosome"/>
</dbReference>
<keyword evidence="4" id="KW-1185">Reference proteome</keyword>
<reference evidence="2 4" key="1">
    <citation type="submission" date="2016-09" db="EMBL/GenBank/DDBJ databases">
        <title>Streptomyces platensis DSM40041, a candidate organism with high potential of specific P450 cytochromes.</title>
        <authorList>
            <person name="Grumaz C."/>
            <person name="Vainshtein Y."/>
            <person name="Kirstahler P."/>
            <person name="Sohn K."/>
        </authorList>
    </citation>
    <scope>NUCLEOTIDE SEQUENCE [LARGE SCALE GENOMIC DNA]</scope>
    <source>
        <strain evidence="2 4">DSM 40041</strain>
    </source>
</reference>
<evidence type="ECO:0000313" key="3">
    <source>
        <dbReference type="EMBL" id="QEV54318.1"/>
    </source>
</evidence>
<evidence type="ECO:0000313" key="5">
    <source>
        <dbReference type="Proteomes" id="UP000325458"/>
    </source>
</evidence>
<accession>A0AAE6TRF5</accession>
<feature type="transmembrane region" description="Helical" evidence="1">
    <location>
        <begin position="27"/>
        <end position="48"/>
    </location>
</feature>
<gene>
    <name evidence="2" type="ORF">BG653_02978</name>
    <name evidence="3" type="ORF">CP981_24210</name>
</gene>
<dbReference type="Proteomes" id="UP000194225">
    <property type="component" value="Unassembled WGS sequence"/>
</dbReference>
<feature type="transmembrane region" description="Helical" evidence="1">
    <location>
        <begin position="54"/>
        <end position="75"/>
    </location>
</feature>